<proteinExistence type="predicted"/>
<sequence>MRRRSDRDVYPIAPIQSRQVMGRYNYDECTLPMYVHHDAEKHGCDRLDAEPPEKSGFGPQAGSYNGCVLGVGKALRPLVSWVTPCNAGVSATLCGKSISKNSSYISVSQTARRGCGSPVVKVSDHVRHVMSLSPVPLKIRRVEERCTLNLSSSRWCGVVARRGLPAQMSSSSLDHGSKL</sequence>
<protein>
    <submittedName>
        <fullName evidence="1">Uncharacterized protein</fullName>
    </submittedName>
</protein>
<comment type="caution">
    <text evidence="1">The sequence shown here is derived from an EMBL/GenBank/DDBJ whole genome shotgun (WGS) entry which is preliminary data.</text>
</comment>
<organism evidence="1 2">
    <name type="scientific">Trichonephila clavipes</name>
    <name type="common">Golden silk orbweaver</name>
    <name type="synonym">Nephila clavipes</name>
    <dbReference type="NCBI Taxonomy" id="2585209"/>
    <lineage>
        <taxon>Eukaryota</taxon>
        <taxon>Metazoa</taxon>
        <taxon>Ecdysozoa</taxon>
        <taxon>Arthropoda</taxon>
        <taxon>Chelicerata</taxon>
        <taxon>Arachnida</taxon>
        <taxon>Araneae</taxon>
        <taxon>Araneomorphae</taxon>
        <taxon>Entelegynae</taxon>
        <taxon>Araneoidea</taxon>
        <taxon>Nephilidae</taxon>
        <taxon>Trichonephila</taxon>
    </lineage>
</organism>
<accession>A0A8X6RY42</accession>
<gene>
    <name evidence="1" type="primary">NCL1_27181</name>
    <name evidence="1" type="ORF">TNCV_3507111</name>
</gene>
<name>A0A8X6RY42_TRICX</name>
<evidence type="ECO:0000313" key="2">
    <source>
        <dbReference type="Proteomes" id="UP000887159"/>
    </source>
</evidence>
<dbReference type="EMBL" id="BMAU01021233">
    <property type="protein sequence ID" value="GFY02831.1"/>
    <property type="molecule type" value="Genomic_DNA"/>
</dbReference>
<dbReference type="Proteomes" id="UP000887159">
    <property type="component" value="Unassembled WGS sequence"/>
</dbReference>
<evidence type="ECO:0000313" key="1">
    <source>
        <dbReference type="EMBL" id="GFY02831.1"/>
    </source>
</evidence>
<dbReference type="AlphaFoldDB" id="A0A8X6RY42"/>
<keyword evidence="2" id="KW-1185">Reference proteome</keyword>
<reference evidence="1" key="1">
    <citation type="submission" date="2020-08" db="EMBL/GenBank/DDBJ databases">
        <title>Multicomponent nature underlies the extraordinary mechanical properties of spider dragline silk.</title>
        <authorList>
            <person name="Kono N."/>
            <person name="Nakamura H."/>
            <person name="Mori M."/>
            <person name="Yoshida Y."/>
            <person name="Ohtoshi R."/>
            <person name="Malay A.D."/>
            <person name="Moran D.A.P."/>
            <person name="Tomita M."/>
            <person name="Numata K."/>
            <person name="Arakawa K."/>
        </authorList>
    </citation>
    <scope>NUCLEOTIDE SEQUENCE</scope>
</reference>